<feature type="domain" description="HTH myb-type" evidence="6">
    <location>
        <begin position="10"/>
        <end position="65"/>
    </location>
</feature>
<evidence type="ECO:0000313" key="8">
    <source>
        <dbReference type="Proteomes" id="UP000030748"/>
    </source>
</evidence>
<evidence type="ECO:0000313" key="7">
    <source>
        <dbReference type="EMBL" id="EYU24315.1"/>
    </source>
</evidence>
<dbReference type="Gene3D" id="1.10.10.60">
    <property type="entry name" value="Homeodomain-like"/>
    <property type="match status" value="2"/>
</dbReference>
<proteinExistence type="predicted"/>
<dbReference type="SUPFAM" id="SSF46689">
    <property type="entry name" value="Homeodomain-like"/>
    <property type="match status" value="1"/>
</dbReference>
<feature type="domain" description="Myb-like" evidence="5">
    <location>
        <begin position="10"/>
        <end position="61"/>
    </location>
</feature>
<keyword evidence="2" id="KW-0677">Repeat</keyword>
<dbReference type="InterPro" id="IPR009057">
    <property type="entry name" value="Homeodomain-like_sf"/>
</dbReference>
<dbReference type="GO" id="GO:0000981">
    <property type="term" value="F:DNA-binding transcription factor activity, RNA polymerase II-specific"/>
    <property type="evidence" value="ECO:0000318"/>
    <property type="project" value="GO_Central"/>
</dbReference>
<dbReference type="PANTHER" id="PTHR45614">
    <property type="entry name" value="MYB PROTEIN-RELATED"/>
    <property type="match status" value="1"/>
</dbReference>
<dbReference type="GO" id="GO:0000978">
    <property type="term" value="F:RNA polymerase II cis-regulatory region sequence-specific DNA binding"/>
    <property type="evidence" value="ECO:0000318"/>
    <property type="project" value="GO_Central"/>
</dbReference>
<dbReference type="STRING" id="4155.A0A022QCR7"/>
<sequence length="252" mass="28121">MEAFLSLKRRPESRKGHWSCDEDKLLVELVIRHGPRNWSTIGKKMKGRRGSSCRARWMNHLNPQVVKTPFSEEEKERILQLYKDHGSKWSSFVEFFRGRTDCQLKNLYHSLAATRKKAKEPQIPYWAAPPNMGGSMDFSGGSGGLTNVSQFADVAWWGKKTDLPLFNGGGGGSSSIYAGGSTLFGAHRPNPGGFYPFENTNIGNGYYANLGKNNGDPMMSRARSAAPQAKEGARMKNYQFIDFLGVGKFQNN</sequence>
<keyword evidence="8" id="KW-1185">Reference proteome</keyword>
<keyword evidence="4" id="KW-0539">Nucleus</keyword>
<name>A0A022QCR7_ERYGU</name>
<keyword evidence="3" id="KW-0238">DNA-binding</keyword>
<organism evidence="7 8">
    <name type="scientific">Erythranthe guttata</name>
    <name type="common">Yellow monkey flower</name>
    <name type="synonym">Mimulus guttatus</name>
    <dbReference type="NCBI Taxonomy" id="4155"/>
    <lineage>
        <taxon>Eukaryota</taxon>
        <taxon>Viridiplantae</taxon>
        <taxon>Streptophyta</taxon>
        <taxon>Embryophyta</taxon>
        <taxon>Tracheophyta</taxon>
        <taxon>Spermatophyta</taxon>
        <taxon>Magnoliopsida</taxon>
        <taxon>eudicotyledons</taxon>
        <taxon>Gunneridae</taxon>
        <taxon>Pentapetalae</taxon>
        <taxon>asterids</taxon>
        <taxon>lamiids</taxon>
        <taxon>Lamiales</taxon>
        <taxon>Phrymaceae</taxon>
        <taxon>Erythranthe</taxon>
    </lineage>
</organism>
<evidence type="ECO:0000256" key="1">
    <source>
        <dbReference type="ARBA" id="ARBA00004123"/>
    </source>
</evidence>
<dbReference type="OrthoDB" id="2143914at2759"/>
<dbReference type="AlphaFoldDB" id="A0A022QCR7"/>
<dbReference type="eggNOG" id="KOG0048">
    <property type="taxonomic scope" value="Eukaryota"/>
</dbReference>
<dbReference type="PROSITE" id="PS51294">
    <property type="entry name" value="HTH_MYB"/>
    <property type="match status" value="2"/>
</dbReference>
<dbReference type="PROSITE" id="PS50090">
    <property type="entry name" value="MYB_LIKE"/>
    <property type="match status" value="2"/>
</dbReference>
<evidence type="ECO:0000256" key="2">
    <source>
        <dbReference type="ARBA" id="ARBA00022737"/>
    </source>
</evidence>
<gene>
    <name evidence="7" type="ORF">MIMGU_mgv1a019600mg</name>
</gene>
<dbReference type="PhylomeDB" id="A0A022QCR7"/>
<dbReference type="GO" id="GO:0006355">
    <property type="term" value="P:regulation of DNA-templated transcription"/>
    <property type="evidence" value="ECO:0000318"/>
    <property type="project" value="GO_Central"/>
</dbReference>
<dbReference type="Pfam" id="PF00249">
    <property type="entry name" value="Myb_DNA-binding"/>
    <property type="match status" value="2"/>
</dbReference>
<dbReference type="FunFam" id="1.10.10.60:FF:000010">
    <property type="entry name" value="Transcriptional activator Myb isoform A"/>
    <property type="match status" value="1"/>
</dbReference>
<dbReference type="EMBL" id="KI632126">
    <property type="protein sequence ID" value="EYU24315.1"/>
    <property type="molecule type" value="Genomic_DNA"/>
</dbReference>
<evidence type="ECO:0000256" key="3">
    <source>
        <dbReference type="ARBA" id="ARBA00023125"/>
    </source>
</evidence>
<dbReference type="Proteomes" id="UP000030748">
    <property type="component" value="Unassembled WGS sequence"/>
</dbReference>
<accession>A0A022QCR7</accession>
<dbReference type="InterPro" id="IPR050560">
    <property type="entry name" value="MYB_TF"/>
</dbReference>
<evidence type="ECO:0000256" key="4">
    <source>
        <dbReference type="ARBA" id="ARBA00023242"/>
    </source>
</evidence>
<evidence type="ECO:0000259" key="6">
    <source>
        <dbReference type="PROSITE" id="PS51294"/>
    </source>
</evidence>
<feature type="domain" description="HTH myb-type" evidence="6">
    <location>
        <begin position="66"/>
        <end position="116"/>
    </location>
</feature>
<protein>
    <submittedName>
        <fullName evidence="7">Uncharacterized protein</fullName>
    </submittedName>
</protein>
<dbReference type="InterPro" id="IPR017930">
    <property type="entry name" value="Myb_dom"/>
</dbReference>
<dbReference type="InterPro" id="IPR001005">
    <property type="entry name" value="SANT/Myb"/>
</dbReference>
<feature type="domain" description="Myb-like" evidence="5">
    <location>
        <begin position="62"/>
        <end position="112"/>
    </location>
</feature>
<dbReference type="CDD" id="cd00167">
    <property type="entry name" value="SANT"/>
    <property type="match status" value="2"/>
</dbReference>
<evidence type="ECO:0000259" key="5">
    <source>
        <dbReference type="PROSITE" id="PS50090"/>
    </source>
</evidence>
<dbReference type="GO" id="GO:0005634">
    <property type="term" value="C:nucleus"/>
    <property type="evidence" value="ECO:0000318"/>
    <property type="project" value="GO_Central"/>
</dbReference>
<dbReference type="PANTHER" id="PTHR45614:SF264">
    <property type="entry name" value="HOMEODOMAIN-RELATED"/>
    <property type="match status" value="1"/>
</dbReference>
<comment type="subcellular location">
    <subcellularLocation>
        <location evidence="1">Nucleus</location>
    </subcellularLocation>
</comment>
<dbReference type="KEGG" id="egt:105972631"/>
<dbReference type="SMART" id="SM00717">
    <property type="entry name" value="SANT"/>
    <property type="match status" value="2"/>
</dbReference>
<reference evidence="7 8" key="1">
    <citation type="journal article" date="2013" name="Proc. Natl. Acad. Sci. U.S.A.">
        <title>Fine-scale variation in meiotic recombination in Mimulus inferred from population shotgun sequencing.</title>
        <authorList>
            <person name="Hellsten U."/>
            <person name="Wright K.M."/>
            <person name="Jenkins J."/>
            <person name="Shu S."/>
            <person name="Yuan Y."/>
            <person name="Wessler S.R."/>
            <person name="Schmutz J."/>
            <person name="Willis J.H."/>
            <person name="Rokhsar D.S."/>
        </authorList>
    </citation>
    <scope>NUCLEOTIDE SEQUENCE [LARGE SCALE GENOMIC DNA]</scope>
    <source>
        <strain evidence="8">cv. DUN x IM62</strain>
    </source>
</reference>